<dbReference type="Proteomes" id="UP001320706">
    <property type="component" value="Unassembled WGS sequence"/>
</dbReference>
<protein>
    <submittedName>
        <fullName evidence="1">Uncharacterized protein</fullName>
    </submittedName>
</protein>
<sequence length="1371" mass="150896">MLAFSIPLLYLLLVHNALAAILNPGHVAASSLQSREPLQDLVTWDEHSFFIRGERMMIYSGEFHPFRLPVSGLWLDVFQKIKAMGFNGVSFYTDWGLLEGNPGHVNVSGVFQLGDFFQAASTAGLYLIARPGPYINAEVAAGGFPGWVLRINGTLRSTSPDYLNATKNYVSTIGKIVAKAQITNGGPVILVQPENEYSSWPGVNATDFPNQMNREYMAYVEQQYRDAGIVVPFVDNDNLVLGSFAPGTVLGSVDIYGIDAYPIRYDCSQPSMWPTIRIPRDWQITHEQESPSTPFAIPEFQGGTATGWQGTYGGTNWGNLGYMGGDTSYDYGASITENRHVWREKYSEEKLEANFFKVSPAYLTSTAGNASNGSYASTDSIAVTPLFGTDTRTNFYISRQANITSTSNTTYKLTVDTSVGNVTIPQLGGQLTLYGRDSKIHSTDYDVGGVNMIYSTADIFTWAKNKAGKRTLILYGGENELHEFAFPACDEKPIMLEGTSVQIRETGGAWVIQWQVTQARQVVKLRQYNLEVHLLWRNDAYNHWVLELPADSPVGNYSSPSKSSVIVRGGYLLRSAQVSGEVLNLVGDLNTTTQFELIHDPTNKVCSLTFDGETLHSRRSSIGNIVATATYAEPSISTPDFGNRPWKFLDSLPEIKSNYDDSMWTFCNHTSTTNPQGLRTPTSLYASDYGYHTGSLIYRAHFVANGEETSLFLNTTGGSGFAHSVWLNETFLGSWTGANGNQTWPQTFNITSKLDDGLAYVITVFIDHMGQDEEAPGTDAVKAPRGILDYNLTGHGATDITLKMTGNLGGEQYRDLARGPRNEGATYAERQGYHLPAPPDANWTSANPVTDGITTAGIGFFATNFTLQVPAGYDVPMSFIFNATATNDSSSVPSQNYRCQLFVNGYQFGKYVKNLGPQTEFPVPEGIINYDGINYYSQPPFRYASENMTWTSQPVDCDAYIDPSGLAGKTAIVTGGANGLGKAYVKALHSAKMNVCFGDMNAVDGERLAAELPGVRFVHCDVTKWEDQVHLFEEAAAMSSTHRIHHVVANAGVALNDEVFSFDGPEQAPKKPNLKTIEVNLHGVLYTTKLSLHYFIEQNGTEPRADQEDTSLTLIGSGAAFLDCPHGPQYSATKWGIRGIMHSLRRTAHYYGSRVNMISPWYVRTEIIPKSAFDHVQEAGVELASLEDGGRSVLRIISDSSVNGRMLFLSPRKWAPNGFLDLDLDEYFGNDLLEEIQSAQVKGAPVEQVARSIPPRIPPLAHSPPVRSQHPTLHTCLQPLRILVLPTLPVFANTSASVLVLSRWDWLSTRSCSLLYVLALPGVLPSVEDLDDEDRSLSWESRMVLSRSLAVLEYDGETCQGPFREVGSHYM</sequence>
<gene>
    <name evidence="1" type="ORF">M8818_002434</name>
</gene>
<keyword evidence="2" id="KW-1185">Reference proteome</keyword>
<organism evidence="1 2">
    <name type="scientific">Zalaria obscura</name>
    <dbReference type="NCBI Taxonomy" id="2024903"/>
    <lineage>
        <taxon>Eukaryota</taxon>
        <taxon>Fungi</taxon>
        <taxon>Dikarya</taxon>
        <taxon>Ascomycota</taxon>
        <taxon>Pezizomycotina</taxon>
        <taxon>Dothideomycetes</taxon>
        <taxon>Dothideomycetidae</taxon>
        <taxon>Dothideales</taxon>
        <taxon>Zalariaceae</taxon>
        <taxon>Zalaria</taxon>
    </lineage>
</organism>
<dbReference type="EMBL" id="JAMKPW020000010">
    <property type="protein sequence ID" value="KAK8214851.1"/>
    <property type="molecule type" value="Genomic_DNA"/>
</dbReference>
<comment type="caution">
    <text evidence="1">The sequence shown here is derived from an EMBL/GenBank/DDBJ whole genome shotgun (WGS) entry which is preliminary data.</text>
</comment>
<evidence type="ECO:0000313" key="1">
    <source>
        <dbReference type="EMBL" id="KAK8214851.1"/>
    </source>
</evidence>
<evidence type="ECO:0000313" key="2">
    <source>
        <dbReference type="Proteomes" id="UP001320706"/>
    </source>
</evidence>
<proteinExistence type="predicted"/>
<accession>A0ACC3SJQ2</accession>
<name>A0ACC3SJQ2_9PEZI</name>
<reference evidence="1" key="1">
    <citation type="submission" date="2024-02" db="EMBL/GenBank/DDBJ databases">
        <title>Metagenome Assembled Genome of Zalaria obscura JY119.</title>
        <authorList>
            <person name="Vighnesh L."/>
            <person name="Jagadeeshwari U."/>
            <person name="Venkata Ramana C."/>
            <person name="Sasikala C."/>
        </authorList>
    </citation>
    <scope>NUCLEOTIDE SEQUENCE</scope>
    <source>
        <strain evidence="1">JY119</strain>
    </source>
</reference>